<protein>
    <submittedName>
        <fullName evidence="1">Uncharacterized protein</fullName>
    </submittedName>
</protein>
<dbReference type="Proteomes" id="UP000238093">
    <property type="component" value="Chromosome I"/>
</dbReference>
<gene>
    <name evidence="1" type="ORF">CFBP6411_01882</name>
</gene>
<evidence type="ECO:0000313" key="1">
    <source>
        <dbReference type="EMBL" id="SOS33242.1"/>
    </source>
</evidence>
<sequence>MIISLRAISLLTSLKPTIGVPHSVALRVSALPEGTTR</sequence>
<dbReference type="AlphaFoldDB" id="A0A2K4WBH6"/>
<reference evidence="1 2" key="1">
    <citation type="submission" date="2017-11" db="EMBL/GenBank/DDBJ databases">
        <authorList>
            <person name="Han C.G."/>
        </authorList>
    </citation>
    <scope>NUCLEOTIDE SEQUENCE [LARGE SCALE GENOMIC DNA]</scope>
    <source>
        <strain evidence="1">CFBP6411</strain>
    </source>
</reference>
<dbReference type="EMBL" id="LT963408">
    <property type="protein sequence ID" value="SOS33242.1"/>
    <property type="molecule type" value="Genomic_DNA"/>
</dbReference>
<evidence type="ECO:0000313" key="2">
    <source>
        <dbReference type="Proteomes" id="UP000238093"/>
    </source>
</evidence>
<accession>A0A2K4WBH6</accession>
<name>A0A2K4WBH6_9PSED</name>
<proteinExistence type="predicted"/>
<organism evidence="1 2">
    <name type="scientific">Pseudomonas syringae group genomosp. 3</name>
    <dbReference type="NCBI Taxonomy" id="251701"/>
    <lineage>
        <taxon>Bacteria</taxon>
        <taxon>Pseudomonadati</taxon>
        <taxon>Pseudomonadota</taxon>
        <taxon>Gammaproteobacteria</taxon>
        <taxon>Pseudomonadales</taxon>
        <taxon>Pseudomonadaceae</taxon>
        <taxon>Pseudomonas</taxon>
    </lineage>
</organism>